<organism evidence="2 3">
    <name type="scientific">Streptococcus acidominimus</name>
    <dbReference type="NCBI Taxonomy" id="1326"/>
    <lineage>
        <taxon>Bacteria</taxon>
        <taxon>Bacillati</taxon>
        <taxon>Bacillota</taxon>
        <taxon>Bacilli</taxon>
        <taxon>Lactobacillales</taxon>
        <taxon>Streptococcaceae</taxon>
        <taxon>Streptococcus</taxon>
    </lineage>
</organism>
<gene>
    <name evidence="2" type="ORF">SAMEA4504048_01734</name>
</gene>
<evidence type="ECO:0000256" key="1">
    <source>
        <dbReference type="SAM" id="Phobius"/>
    </source>
</evidence>
<keyword evidence="1" id="KW-0812">Transmembrane</keyword>
<evidence type="ECO:0000313" key="3">
    <source>
        <dbReference type="Proteomes" id="UP000215144"/>
    </source>
</evidence>
<evidence type="ECO:0000313" key="2">
    <source>
        <dbReference type="EMBL" id="SNV43692.1"/>
    </source>
</evidence>
<reference evidence="2 3" key="1">
    <citation type="submission" date="2017-06" db="EMBL/GenBank/DDBJ databases">
        <authorList>
            <consortium name="Pathogen Informatics"/>
        </authorList>
    </citation>
    <scope>NUCLEOTIDE SEQUENCE [LARGE SCALE GENOMIC DNA]</scope>
    <source>
        <strain evidence="2 3">NCTC11291</strain>
    </source>
</reference>
<dbReference type="Proteomes" id="UP000215144">
    <property type="component" value="Chromosome 1"/>
</dbReference>
<dbReference type="AlphaFoldDB" id="A0A239XAI7"/>
<name>A0A239XAI7_STRAI</name>
<accession>A0A239XAI7</accession>
<dbReference type="RefSeq" id="WP_017769060.1">
    <property type="nucleotide sequence ID" value="NZ_LT906454.1"/>
</dbReference>
<sequence>MSKEYLAYLSAAIFILYGIFASKWLFVFLGAIFIIIGIADRLQHKNKIGK</sequence>
<dbReference type="EMBL" id="LT906454">
    <property type="protein sequence ID" value="SNV43692.1"/>
    <property type="molecule type" value="Genomic_DNA"/>
</dbReference>
<feature type="transmembrane region" description="Helical" evidence="1">
    <location>
        <begin position="6"/>
        <end position="39"/>
    </location>
</feature>
<protein>
    <submittedName>
        <fullName evidence="2">Membrane protein</fullName>
    </submittedName>
</protein>
<dbReference type="KEGG" id="saco:SAME_01734"/>
<keyword evidence="1" id="KW-1133">Transmembrane helix</keyword>
<proteinExistence type="predicted"/>
<keyword evidence="1" id="KW-0472">Membrane</keyword>